<evidence type="ECO:0000256" key="1">
    <source>
        <dbReference type="SAM" id="Coils"/>
    </source>
</evidence>
<feature type="region of interest" description="Disordered" evidence="2">
    <location>
        <begin position="434"/>
        <end position="461"/>
    </location>
</feature>
<sequence>MSYNHDTEFVKGMRMPSKLKTMKMNVHEINYLISRKLSKKPGKSKDSCNFSDRKTSTQDIAAKEYSRNKELIKKLRTFKLNDSTDSDEKHSEERKEGVDSNDMIINRFYSNNGGSRNLAYSNHQLISCLKTQLSTEEENGINVSKSICSLGERNCLPSDLEPIRNPTQQLSFEFGGESLQNKQTRANKTRRRHRNIRIREEEVDEDDDKVRISDNLENQTLDGKTSPGYKDIRLFLSTQIGISNHPSRQKSQNVVISQSLTTKKNRYKPDVKEKKLPKRPRAHTQIQTSVHTRKHTGATGTPKKHTMTRIPSVKNSESDLKSDPEIGTQMFPSLPKRLVGDCSKGCHKYHITKPITNIKARTYLKILKEKELKRKKKLELIREKIKQEEKKQKDTAIEVVLNLRKLNGDLKTGRNDTLIPPNLKLKLKTKNHPLYSNILGSKQPRRDKSKRDPNASGSIKEIRKRVSSLIKGKKPGFGRRMKSMVGTYANRNMIKESRKAHQMVLESIANSFGSK</sequence>
<evidence type="ECO:0000313" key="3">
    <source>
        <dbReference type="EMBL" id="CAI2387565.1"/>
    </source>
</evidence>
<dbReference type="EMBL" id="CAMPGE010030064">
    <property type="protein sequence ID" value="CAI2387565.1"/>
    <property type="molecule type" value="Genomic_DNA"/>
</dbReference>
<name>A0AAD1YB66_EUPCR</name>
<comment type="caution">
    <text evidence="3">The sequence shown here is derived from an EMBL/GenBank/DDBJ whole genome shotgun (WGS) entry which is preliminary data.</text>
</comment>
<evidence type="ECO:0000313" key="4">
    <source>
        <dbReference type="Proteomes" id="UP001295684"/>
    </source>
</evidence>
<accession>A0AAD1YB66</accession>
<feature type="compositionally biased region" description="Basic residues" evidence="2">
    <location>
        <begin position="291"/>
        <end position="307"/>
    </location>
</feature>
<dbReference type="Proteomes" id="UP001295684">
    <property type="component" value="Unassembled WGS sequence"/>
</dbReference>
<feature type="coiled-coil region" evidence="1">
    <location>
        <begin position="368"/>
        <end position="398"/>
    </location>
</feature>
<feature type="compositionally biased region" description="Polar residues" evidence="2">
    <location>
        <begin position="244"/>
        <end position="262"/>
    </location>
</feature>
<dbReference type="AlphaFoldDB" id="A0AAD1YB66"/>
<organism evidence="3 4">
    <name type="scientific">Euplotes crassus</name>
    <dbReference type="NCBI Taxonomy" id="5936"/>
    <lineage>
        <taxon>Eukaryota</taxon>
        <taxon>Sar</taxon>
        <taxon>Alveolata</taxon>
        <taxon>Ciliophora</taxon>
        <taxon>Intramacronucleata</taxon>
        <taxon>Spirotrichea</taxon>
        <taxon>Hypotrichia</taxon>
        <taxon>Euplotida</taxon>
        <taxon>Euplotidae</taxon>
        <taxon>Moneuplotes</taxon>
    </lineage>
</organism>
<proteinExistence type="predicted"/>
<keyword evidence="1" id="KW-0175">Coiled coil</keyword>
<reference evidence="3" key="1">
    <citation type="submission" date="2023-07" db="EMBL/GenBank/DDBJ databases">
        <authorList>
            <consortium name="AG Swart"/>
            <person name="Singh M."/>
            <person name="Singh A."/>
            <person name="Seah K."/>
            <person name="Emmerich C."/>
        </authorList>
    </citation>
    <scope>NUCLEOTIDE SEQUENCE</scope>
    <source>
        <strain evidence="3">DP1</strain>
    </source>
</reference>
<evidence type="ECO:0000256" key="2">
    <source>
        <dbReference type="SAM" id="MobiDB-lite"/>
    </source>
</evidence>
<protein>
    <submittedName>
        <fullName evidence="3">Uncharacterized protein</fullName>
    </submittedName>
</protein>
<feature type="compositionally biased region" description="Basic and acidic residues" evidence="2">
    <location>
        <begin position="444"/>
        <end position="453"/>
    </location>
</feature>
<keyword evidence="4" id="KW-1185">Reference proteome</keyword>
<gene>
    <name evidence="3" type="ORF">ECRASSUSDP1_LOCUS29198</name>
</gene>
<feature type="region of interest" description="Disordered" evidence="2">
    <location>
        <begin position="244"/>
        <end position="327"/>
    </location>
</feature>